<dbReference type="PROSITE" id="PS51318">
    <property type="entry name" value="TAT"/>
    <property type="match status" value="1"/>
</dbReference>
<dbReference type="KEGG" id="siw:GH266_21370"/>
<evidence type="ECO:0000259" key="2">
    <source>
        <dbReference type="Pfam" id="PF03413"/>
    </source>
</evidence>
<feature type="chain" id="PRO_5032838523" description="PepSY domain-containing protein" evidence="1">
    <location>
        <begin position="33"/>
        <end position="101"/>
    </location>
</feature>
<evidence type="ECO:0000313" key="3">
    <source>
        <dbReference type="EMBL" id="QGZ36814.1"/>
    </source>
</evidence>
<keyword evidence="1" id="KW-0732">Signal</keyword>
<dbReference type="Pfam" id="PF03413">
    <property type="entry name" value="PepSY"/>
    <property type="match status" value="1"/>
</dbReference>
<organism evidence="3 4">
    <name type="scientific">Stappia indica</name>
    <dbReference type="NCBI Taxonomy" id="538381"/>
    <lineage>
        <taxon>Bacteria</taxon>
        <taxon>Pseudomonadati</taxon>
        <taxon>Pseudomonadota</taxon>
        <taxon>Alphaproteobacteria</taxon>
        <taxon>Hyphomicrobiales</taxon>
        <taxon>Stappiaceae</taxon>
        <taxon>Stappia</taxon>
    </lineage>
</organism>
<accession>A0A857CCS0</accession>
<feature type="domain" description="PepSY" evidence="2">
    <location>
        <begin position="36"/>
        <end position="101"/>
    </location>
</feature>
<dbReference type="OrthoDB" id="7864982at2"/>
<dbReference type="RefSeq" id="WP_158195634.1">
    <property type="nucleotide sequence ID" value="NZ_CP046908.1"/>
</dbReference>
<reference evidence="3 4" key="1">
    <citation type="submission" date="2019-12" db="EMBL/GenBank/DDBJ databases">
        <title>The genome of Stappia indica PHM037.</title>
        <authorList>
            <person name="Kacar D."/>
            <person name="Galan B."/>
            <person name="Canedo L."/>
            <person name="Rodriguez P."/>
            <person name="de la Calle F."/>
            <person name="Garcia J.L."/>
        </authorList>
    </citation>
    <scope>NUCLEOTIDE SEQUENCE [LARGE SCALE GENOMIC DNA]</scope>
    <source>
        <strain evidence="3 4">PHM037</strain>
    </source>
</reference>
<dbReference type="InterPro" id="IPR006311">
    <property type="entry name" value="TAT_signal"/>
</dbReference>
<sequence>MVRQLHIRKTSRRAALALATVLALLAPAAAQAQCLSQSQARQAVQTGEARPLGSIAGSAGGEIVRAELCRQGGRLVYVLSVLDGGRVKERVIDARSGQVLR</sequence>
<name>A0A857CCS0_9HYPH</name>
<proteinExistence type="predicted"/>
<dbReference type="InterPro" id="IPR025711">
    <property type="entry name" value="PepSY"/>
</dbReference>
<dbReference type="EMBL" id="CP046908">
    <property type="protein sequence ID" value="QGZ36814.1"/>
    <property type="molecule type" value="Genomic_DNA"/>
</dbReference>
<feature type="signal peptide" evidence="1">
    <location>
        <begin position="1"/>
        <end position="32"/>
    </location>
</feature>
<evidence type="ECO:0000256" key="1">
    <source>
        <dbReference type="SAM" id="SignalP"/>
    </source>
</evidence>
<dbReference type="Gene3D" id="3.10.450.40">
    <property type="match status" value="1"/>
</dbReference>
<gene>
    <name evidence="3" type="ORF">GH266_21370</name>
</gene>
<evidence type="ECO:0000313" key="4">
    <source>
        <dbReference type="Proteomes" id="UP000435648"/>
    </source>
</evidence>
<protein>
    <recommendedName>
        <fullName evidence="2">PepSY domain-containing protein</fullName>
    </recommendedName>
</protein>
<dbReference type="AlphaFoldDB" id="A0A857CCS0"/>
<dbReference type="Proteomes" id="UP000435648">
    <property type="component" value="Chromosome"/>
</dbReference>